<dbReference type="Pfam" id="PF14383">
    <property type="entry name" value="VARLMGL"/>
    <property type="match status" value="1"/>
</dbReference>
<proteinExistence type="predicted"/>
<dbReference type="Gramene" id="AUR62030799-RA">
    <property type="protein sequence ID" value="AUR62030799-RA:cds"/>
    <property type="gene ID" value="AUR62030799"/>
</dbReference>
<dbReference type="PANTHER" id="PTHR35499:SF4">
    <property type="entry name" value="ALC-INTERACTING PROTEIN 1"/>
    <property type="match status" value="1"/>
</dbReference>
<evidence type="ECO:0000313" key="3">
    <source>
        <dbReference type="EnsemblPlants" id="AUR62030799-RA:cds"/>
    </source>
</evidence>
<reference evidence="3" key="1">
    <citation type="journal article" date="2017" name="Nature">
        <title>The genome of Chenopodium quinoa.</title>
        <authorList>
            <person name="Jarvis D.E."/>
            <person name="Ho Y.S."/>
            <person name="Lightfoot D.J."/>
            <person name="Schmoeckel S.M."/>
            <person name="Li B."/>
            <person name="Borm T.J.A."/>
            <person name="Ohyanagi H."/>
            <person name="Mineta K."/>
            <person name="Michell C.T."/>
            <person name="Saber N."/>
            <person name="Kharbatia N.M."/>
            <person name="Rupper R.R."/>
            <person name="Sharp A.R."/>
            <person name="Dally N."/>
            <person name="Boughton B.A."/>
            <person name="Woo Y.H."/>
            <person name="Gao G."/>
            <person name="Schijlen E.G.W.M."/>
            <person name="Guo X."/>
            <person name="Momin A.A."/>
            <person name="Negrao S."/>
            <person name="Al-Babili S."/>
            <person name="Gehring C."/>
            <person name="Roessner U."/>
            <person name="Jung C."/>
            <person name="Murphy K."/>
            <person name="Arold S.T."/>
            <person name="Gojobori T."/>
            <person name="van der Linden C.G."/>
            <person name="van Loo E.N."/>
            <person name="Jellen E.N."/>
            <person name="Maughan P.J."/>
            <person name="Tester M."/>
        </authorList>
    </citation>
    <scope>NUCLEOTIDE SEQUENCE [LARGE SCALE GENOMIC DNA]</scope>
    <source>
        <strain evidence="3">cv. PI 614886</strain>
    </source>
</reference>
<dbReference type="EnsemblPlants" id="AUR62030799-RA">
    <property type="protein sequence ID" value="AUR62030799-RA:cds"/>
    <property type="gene ID" value="AUR62030799"/>
</dbReference>
<keyword evidence="4" id="KW-1185">Reference proteome</keyword>
<evidence type="ECO:0000313" key="4">
    <source>
        <dbReference type="Proteomes" id="UP000596660"/>
    </source>
</evidence>
<dbReference type="InterPro" id="IPR032795">
    <property type="entry name" value="DUF3741-assoc"/>
</dbReference>
<protein>
    <recommendedName>
        <fullName evidence="2">DUF3741 domain-containing protein</fullName>
    </recommendedName>
</protein>
<reference evidence="3" key="2">
    <citation type="submission" date="2021-03" db="UniProtKB">
        <authorList>
            <consortium name="EnsemblPlants"/>
        </authorList>
    </citation>
    <scope>IDENTIFICATION</scope>
</reference>
<evidence type="ECO:0000259" key="2">
    <source>
        <dbReference type="Pfam" id="PF14383"/>
    </source>
</evidence>
<feature type="region of interest" description="Disordered" evidence="1">
    <location>
        <begin position="150"/>
        <end position="189"/>
    </location>
</feature>
<dbReference type="AlphaFoldDB" id="A0A803MK66"/>
<sequence length="278" mass="31837">MTKYSNNNPPTNCFTGILQMFICAGNLPTHPSPHDQILEKPEKSPSVSRNVDYGSVHEVQAQNSGPGIIARLMGLDSLPNYNKDEENNKITTLDSLFRSKSLNSLHFLPDFDPTRVAIHRRARTTSASFPEQGRVNYNFVVIRDDDSVDKDMKGDREAGSKSNNDICMCKKNRHDNDGRRVKERKSKKKYEERYYNTTSREFRNNVGDNSDLLREKLVKKKGKLNGKVVTSKKKVYHKEIMCFEDDQLPSRSPVSVLDNYYKEFEFVTLSKGMISLIT</sequence>
<feature type="compositionally biased region" description="Basic and acidic residues" evidence="1">
    <location>
        <begin position="150"/>
        <end position="159"/>
    </location>
</feature>
<accession>A0A803MK66</accession>
<dbReference type="PANTHER" id="PTHR35499">
    <property type="entry name" value="OS05G0128300 PROTEIN"/>
    <property type="match status" value="1"/>
</dbReference>
<organism evidence="3 4">
    <name type="scientific">Chenopodium quinoa</name>
    <name type="common">Quinoa</name>
    <dbReference type="NCBI Taxonomy" id="63459"/>
    <lineage>
        <taxon>Eukaryota</taxon>
        <taxon>Viridiplantae</taxon>
        <taxon>Streptophyta</taxon>
        <taxon>Embryophyta</taxon>
        <taxon>Tracheophyta</taxon>
        <taxon>Spermatophyta</taxon>
        <taxon>Magnoliopsida</taxon>
        <taxon>eudicotyledons</taxon>
        <taxon>Gunneridae</taxon>
        <taxon>Pentapetalae</taxon>
        <taxon>Caryophyllales</taxon>
        <taxon>Chenopodiaceae</taxon>
        <taxon>Chenopodioideae</taxon>
        <taxon>Atripliceae</taxon>
        <taxon>Chenopodium</taxon>
    </lineage>
</organism>
<name>A0A803MK66_CHEQI</name>
<evidence type="ECO:0000256" key="1">
    <source>
        <dbReference type="SAM" id="MobiDB-lite"/>
    </source>
</evidence>
<feature type="domain" description="DUF3741" evidence="2">
    <location>
        <begin position="66"/>
        <end position="80"/>
    </location>
</feature>
<dbReference type="Proteomes" id="UP000596660">
    <property type="component" value="Unplaced"/>
</dbReference>